<name>A0A5N6NUC0_9ASTR</name>
<comment type="caution">
    <text evidence="1">The sequence shown here is derived from an EMBL/GenBank/DDBJ whole genome shotgun (WGS) entry which is preliminary data.</text>
</comment>
<keyword evidence="2" id="KW-1185">Reference proteome</keyword>
<accession>A0A5N6NUC0</accession>
<evidence type="ECO:0000313" key="2">
    <source>
        <dbReference type="Proteomes" id="UP000326396"/>
    </source>
</evidence>
<protein>
    <submittedName>
        <fullName evidence="1">Uncharacterized protein</fullName>
    </submittedName>
</protein>
<dbReference type="EMBL" id="SZYD01000009">
    <property type="protein sequence ID" value="KAD5317733.1"/>
    <property type="molecule type" value="Genomic_DNA"/>
</dbReference>
<evidence type="ECO:0000313" key="1">
    <source>
        <dbReference type="EMBL" id="KAD5317733.1"/>
    </source>
</evidence>
<gene>
    <name evidence="1" type="ORF">E3N88_17679</name>
</gene>
<proteinExistence type="predicted"/>
<dbReference type="AlphaFoldDB" id="A0A5N6NUC0"/>
<reference evidence="1 2" key="1">
    <citation type="submission" date="2019-05" db="EMBL/GenBank/DDBJ databases">
        <title>Mikania micrantha, genome provides insights into the molecular mechanism of rapid growth.</title>
        <authorList>
            <person name="Liu B."/>
        </authorList>
    </citation>
    <scope>NUCLEOTIDE SEQUENCE [LARGE SCALE GENOMIC DNA]</scope>
    <source>
        <strain evidence="1">NLD-2019</strain>
        <tissue evidence="1">Leaf</tissue>
    </source>
</reference>
<sequence>MKETSVLRKFTVQFDFLFKKSDLFHCYLSCSGLGGDLGSLIGFVRCILYRVNPFRAAQQKLRVVELQKMKGDRQMVVDWQKRMTAYEDDKDDSN</sequence>
<dbReference type="Proteomes" id="UP000326396">
    <property type="component" value="Linkage Group LG17"/>
</dbReference>
<organism evidence="1 2">
    <name type="scientific">Mikania micrantha</name>
    <name type="common">bitter vine</name>
    <dbReference type="NCBI Taxonomy" id="192012"/>
    <lineage>
        <taxon>Eukaryota</taxon>
        <taxon>Viridiplantae</taxon>
        <taxon>Streptophyta</taxon>
        <taxon>Embryophyta</taxon>
        <taxon>Tracheophyta</taxon>
        <taxon>Spermatophyta</taxon>
        <taxon>Magnoliopsida</taxon>
        <taxon>eudicotyledons</taxon>
        <taxon>Gunneridae</taxon>
        <taxon>Pentapetalae</taxon>
        <taxon>asterids</taxon>
        <taxon>campanulids</taxon>
        <taxon>Asterales</taxon>
        <taxon>Asteraceae</taxon>
        <taxon>Asteroideae</taxon>
        <taxon>Heliantheae alliance</taxon>
        <taxon>Eupatorieae</taxon>
        <taxon>Mikania</taxon>
    </lineage>
</organism>